<keyword evidence="3" id="KW-1185">Reference proteome</keyword>
<dbReference type="EMBL" id="JBAKFG010000001">
    <property type="protein sequence ID" value="MEX0372213.1"/>
    <property type="molecule type" value="Genomic_DNA"/>
</dbReference>
<keyword evidence="1" id="KW-1133">Transmembrane helix</keyword>
<accession>A0ABV3RWP7</accession>
<dbReference type="RefSeq" id="WP_367950993.1">
    <property type="nucleotide sequence ID" value="NZ_JBAKFG010000001.1"/>
</dbReference>
<reference evidence="2 3" key="1">
    <citation type="submission" date="2024-02" db="EMBL/GenBank/DDBJ databases">
        <title>New especies of Spiribacter isolated from saline water.</title>
        <authorList>
            <person name="Leon M.J."/>
            <person name="De La Haba R."/>
            <person name="Sanchez-Porro C."/>
            <person name="Ventosa A."/>
        </authorList>
    </citation>
    <scope>NUCLEOTIDE SEQUENCE [LARGE SCALE GENOMIC DNA]</scope>
    <source>
        <strain evidence="3">ag22IC6-196</strain>
    </source>
</reference>
<evidence type="ECO:0000313" key="3">
    <source>
        <dbReference type="Proteomes" id="UP001556636"/>
    </source>
</evidence>
<proteinExistence type="predicted"/>
<feature type="transmembrane region" description="Helical" evidence="1">
    <location>
        <begin position="7"/>
        <end position="28"/>
    </location>
</feature>
<gene>
    <name evidence="2" type="ORF">V6X51_02035</name>
</gene>
<name>A0ABV3RWP7_9GAMM</name>
<protein>
    <recommendedName>
        <fullName evidence="4">Type 4 fimbrial biogenesis protein PilX N-terminal domain-containing protein</fullName>
    </recommendedName>
</protein>
<dbReference type="Proteomes" id="UP001556636">
    <property type="component" value="Unassembled WGS sequence"/>
</dbReference>
<organism evidence="2 3">
    <name type="scientific">Spiribacter roseus</name>
    <dbReference type="NCBI Taxonomy" id="1855875"/>
    <lineage>
        <taxon>Bacteria</taxon>
        <taxon>Pseudomonadati</taxon>
        <taxon>Pseudomonadota</taxon>
        <taxon>Gammaproteobacteria</taxon>
        <taxon>Chromatiales</taxon>
        <taxon>Ectothiorhodospiraceae</taxon>
        <taxon>Spiribacter</taxon>
    </lineage>
</organism>
<evidence type="ECO:0000313" key="2">
    <source>
        <dbReference type="EMBL" id="MEX0372213.1"/>
    </source>
</evidence>
<evidence type="ECO:0008006" key="4">
    <source>
        <dbReference type="Google" id="ProtNLM"/>
    </source>
</evidence>
<evidence type="ECO:0000256" key="1">
    <source>
        <dbReference type="SAM" id="Phobius"/>
    </source>
</evidence>
<comment type="caution">
    <text evidence="2">The sequence shown here is derived from an EMBL/GenBank/DDBJ whole genome shotgun (WGS) entry which is preliminary data.</text>
</comment>
<sequence length="162" mass="17671">MRRRQRGIALVGVLGVVLIVSLITLTALERARLQIRTVTATIDQAQALEAAEFALREAARQAAQWSRPALQPTPVPRRRAWQAVLMAEGRTLSLPHRTDDGAPPLRVLVERLRPVSRPDCSDGGCGYRISALAGGRGATRASVLLQARLVDGSPLRTWRALQ</sequence>
<keyword evidence="1" id="KW-0812">Transmembrane</keyword>
<keyword evidence="1" id="KW-0472">Membrane</keyword>